<accession>A0A1F5I2B4</accession>
<feature type="transmembrane region" description="Helical" evidence="1">
    <location>
        <begin position="74"/>
        <end position="94"/>
    </location>
</feature>
<keyword evidence="1" id="KW-0812">Transmembrane</keyword>
<evidence type="ECO:0008006" key="4">
    <source>
        <dbReference type="Google" id="ProtNLM"/>
    </source>
</evidence>
<reference evidence="2 3" key="1">
    <citation type="journal article" date="2016" name="Nat. Commun.">
        <title>Thousands of microbial genomes shed light on interconnected biogeochemical processes in an aquifer system.</title>
        <authorList>
            <person name="Anantharaman K."/>
            <person name="Brown C.T."/>
            <person name="Hug L.A."/>
            <person name="Sharon I."/>
            <person name="Castelle C.J."/>
            <person name="Probst A.J."/>
            <person name="Thomas B.C."/>
            <person name="Singh A."/>
            <person name="Wilkins M.J."/>
            <person name="Karaoz U."/>
            <person name="Brodie E.L."/>
            <person name="Williams K.H."/>
            <person name="Hubbard S.S."/>
            <person name="Banfield J.F."/>
        </authorList>
    </citation>
    <scope>NUCLEOTIDE SEQUENCE [LARGE SCALE GENOMIC DNA]</scope>
</reference>
<gene>
    <name evidence="2" type="ORF">A3A60_02965</name>
</gene>
<dbReference type="STRING" id="1797729.A3A60_02965"/>
<protein>
    <recommendedName>
        <fullName evidence="4">DUF5671 domain-containing protein</fullName>
    </recommendedName>
</protein>
<dbReference type="EMBL" id="MFBS01000010">
    <property type="protein sequence ID" value="OGE10480.1"/>
    <property type="molecule type" value="Genomic_DNA"/>
</dbReference>
<keyword evidence="1" id="KW-0472">Membrane</keyword>
<evidence type="ECO:0000313" key="2">
    <source>
        <dbReference type="EMBL" id="OGE10480.1"/>
    </source>
</evidence>
<name>A0A1F5I2B4_9BACT</name>
<sequence length="114" mass="12091">MNLAQIGTITPPETIPTVEPGGESGFVAGFVRNGISLFLIVAFVVALIFIILAGLRFVTSGSDEKAVSSAWSQIYWGLIGMVVVLAAFAIIKLVETFFGVSIISGTFQLPNRTL</sequence>
<evidence type="ECO:0000256" key="1">
    <source>
        <dbReference type="SAM" id="Phobius"/>
    </source>
</evidence>
<organism evidence="2 3">
    <name type="scientific">Candidatus Curtissbacteria bacterium RIFCSPLOWO2_01_FULL_42_26</name>
    <dbReference type="NCBI Taxonomy" id="1797729"/>
    <lineage>
        <taxon>Bacteria</taxon>
        <taxon>Candidatus Curtissiibacteriota</taxon>
    </lineage>
</organism>
<feature type="transmembrane region" description="Helical" evidence="1">
    <location>
        <begin position="35"/>
        <end position="54"/>
    </location>
</feature>
<dbReference type="AlphaFoldDB" id="A0A1F5I2B4"/>
<dbReference type="Proteomes" id="UP000179227">
    <property type="component" value="Unassembled WGS sequence"/>
</dbReference>
<keyword evidence="1" id="KW-1133">Transmembrane helix</keyword>
<evidence type="ECO:0000313" key="3">
    <source>
        <dbReference type="Proteomes" id="UP000179227"/>
    </source>
</evidence>
<proteinExistence type="predicted"/>
<comment type="caution">
    <text evidence="2">The sequence shown here is derived from an EMBL/GenBank/DDBJ whole genome shotgun (WGS) entry which is preliminary data.</text>
</comment>